<organism evidence="2 3">
    <name type="scientific">candidate division KSB3 bacterium</name>
    <dbReference type="NCBI Taxonomy" id="2044937"/>
    <lineage>
        <taxon>Bacteria</taxon>
        <taxon>candidate division KSB3</taxon>
    </lineage>
</organism>
<protein>
    <recommendedName>
        <fullName evidence="1">MEDS domain-containing protein</fullName>
    </recommendedName>
</protein>
<dbReference type="AlphaFoldDB" id="A0A9D5JWM8"/>
<feature type="domain" description="MEDS" evidence="1">
    <location>
        <begin position="25"/>
        <end position="185"/>
    </location>
</feature>
<accession>A0A9D5JWM8</accession>
<evidence type="ECO:0000313" key="3">
    <source>
        <dbReference type="Proteomes" id="UP000649604"/>
    </source>
</evidence>
<evidence type="ECO:0000259" key="1">
    <source>
        <dbReference type="Pfam" id="PF14417"/>
    </source>
</evidence>
<dbReference type="EMBL" id="WJJP01000423">
    <property type="protein sequence ID" value="MBD3325504.1"/>
    <property type="molecule type" value="Genomic_DNA"/>
</dbReference>
<proteinExistence type="predicted"/>
<evidence type="ECO:0000313" key="2">
    <source>
        <dbReference type="EMBL" id="MBD3325504.1"/>
    </source>
</evidence>
<dbReference type="InterPro" id="IPR025847">
    <property type="entry name" value="MEDS_domain"/>
</dbReference>
<sequence>MHIHTSDQPSLSLGFGGYTCNWGLHICGLYETEQERDDIVMGFLYQGDIADDLQLYCPVERSEADFKHQYALRYPACSDHPEDPDRFQLSSAKSFYYPDGIFSPWAMDEGLEAFFVQSQKREPRNIRATAEMVWALEAIPGVEHLMAYESRLNYFIPGKPWISICLYNLNKFSGSTIMGVLRTHPYSISGGIITENPFYQDPDEWLATNAPQFLPPKSEKD</sequence>
<dbReference type="Pfam" id="PF14417">
    <property type="entry name" value="MEDS"/>
    <property type="match status" value="1"/>
</dbReference>
<dbReference type="Proteomes" id="UP000649604">
    <property type="component" value="Unassembled WGS sequence"/>
</dbReference>
<name>A0A9D5JWM8_9BACT</name>
<comment type="caution">
    <text evidence="2">The sequence shown here is derived from an EMBL/GenBank/DDBJ whole genome shotgun (WGS) entry which is preliminary data.</text>
</comment>
<reference evidence="2" key="1">
    <citation type="submission" date="2019-11" db="EMBL/GenBank/DDBJ databases">
        <title>Microbial mats filling the niche in hypersaline microbial mats.</title>
        <authorList>
            <person name="Wong H.L."/>
            <person name="Macleod F.I."/>
            <person name="White R.A. III"/>
            <person name="Burns B.P."/>
        </authorList>
    </citation>
    <scope>NUCLEOTIDE SEQUENCE</scope>
    <source>
        <strain evidence="2">Rbin_158</strain>
    </source>
</reference>
<gene>
    <name evidence="2" type="ORF">GF339_13015</name>
</gene>